<dbReference type="OrthoDB" id="271628at2759"/>
<feature type="region of interest" description="Disordered" evidence="1">
    <location>
        <begin position="1"/>
        <end position="71"/>
    </location>
</feature>
<evidence type="ECO:0000313" key="3">
    <source>
        <dbReference type="Proteomes" id="UP000005640"/>
    </source>
</evidence>
<reference evidence="2" key="1">
    <citation type="journal article" date="2001" name="Nature">
        <title>Initial sequencing and analysis of the human genome.</title>
        <authorList>
            <consortium name="International Human Genome Sequencing Consortium"/>
            <person name="Lander E.S."/>
            <person name="Linton L.M."/>
            <person name="Birren B."/>
            <person name="Nusbaum C."/>
            <person name="Zody M.C."/>
            <person name="Baldwin J."/>
            <person name="Devon K."/>
            <person name="Dewar K."/>
            <person name="Doyle M."/>
            <person name="FitzHugh W."/>
            <person name="Funke R."/>
            <person name="Gage D."/>
            <person name="Harris K."/>
            <person name="Heaford A."/>
            <person name="Howland J."/>
            <person name="Kann L."/>
            <person name="Lehoczky J."/>
            <person name="LeVine R."/>
            <person name="McEwan P."/>
            <person name="McKernan K."/>
            <person name="Meldrim J."/>
            <person name="Mesirov J.P."/>
            <person name="Miranda C."/>
            <person name="Morris W."/>
            <person name="Naylor J."/>
            <person name="Raymond C."/>
            <person name="Rosetti M."/>
            <person name="Santos R."/>
            <person name="Sheridan A."/>
            <person name="Sougnez C."/>
            <person name="Stange-Thomann N."/>
            <person name="Stojanovic N."/>
            <person name="Subramanian A."/>
            <person name="Wyman D."/>
            <person name="Rogers J."/>
            <person name="Sulston J."/>
            <person name="Ainscough R."/>
            <person name="Beck S."/>
            <person name="Bentley D."/>
            <person name="Burton J."/>
            <person name="Clee C."/>
            <person name="Carter N."/>
            <person name="Coulson A."/>
            <person name="Deadman R."/>
            <person name="Deloukas P."/>
            <person name="Dunham A."/>
            <person name="Dunham I."/>
            <person name="Durbin R."/>
            <person name="French L."/>
            <person name="Grafham D."/>
            <person name="Gregory S."/>
            <person name="Hubbard T."/>
            <person name="Humphray S."/>
            <person name="Hunt A."/>
            <person name="Jones M."/>
            <person name="Lloyd C."/>
            <person name="McMurray A."/>
            <person name="Matthews L."/>
            <person name="Mercer S."/>
            <person name="Milne S."/>
            <person name="Mullikin J.C."/>
            <person name="Mungall A."/>
            <person name="Plumb R."/>
            <person name="Ross M."/>
            <person name="Shownkeen R."/>
            <person name="Sims S."/>
            <person name="Waterston R.H."/>
            <person name="Wilson R.K."/>
            <person name="Hillier L.W."/>
            <person name="McPherson J.D."/>
            <person name="Marra M.A."/>
            <person name="Mardis E.R."/>
            <person name="Fulton L.A."/>
            <person name="Chinwalla A.T."/>
            <person name="Pepin K.H."/>
            <person name="Gish W.R."/>
            <person name="Chissoe S.L."/>
            <person name="Wendl M.C."/>
            <person name="Delehaunty K.D."/>
            <person name="Miner T.L."/>
            <person name="Delehaunty A."/>
            <person name="Kramer J.B."/>
            <person name="Cook L.L."/>
            <person name="Fulton R.S."/>
            <person name="Johnson D.L."/>
            <person name="Minx P.J."/>
            <person name="Clifton S.W."/>
            <person name="Hawkins T."/>
            <person name="Branscomb E."/>
            <person name="Predki P."/>
            <person name="Richardson P."/>
            <person name="Wenning S."/>
            <person name="Slezak T."/>
            <person name="Doggett N."/>
            <person name="Cheng J.F."/>
            <person name="Olsen A."/>
            <person name="Lucas S."/>
            <person name="Elkin C."/>
            <person name="Uberbacher E."/>
            <person name="Frazier M."/>
            <person name="Gibbs R.A."/>
            <person name="Muzny D.M."/>
            <person name="Scherer S.E."/>
            <person name="Bouck J.B."/>
            <person name="Sodergren E.J."/>
            <person name="Worley K.C."/>
            <person name="Rives C.M."/>
            <person name="Gorrell J.H."/>
            <person name="Metzker M.L."/>
            <person name="Naylor S.L."/>
            <person name="Kucherlapati R.S."/>
            <person name="Nelson D.L."/>
            <person name="Weinstock G.M."/>
            <person name="Sakaki Y."/>
            <person name="Fujiyama A."/>
            <person name="Hattori M."/>
            <person name="Yada T."/>
            <person name="Toyoda A."/>
            <person name="Itoh T."/>
            <person name="Kawagoe C."/>
            <person name="Watanabe H."/>
            <person name="Totoki Y."/>
            <person name="Taylor T."/>
            <person name="Weissenbach J."/>
            <person name="Heilig R."/>
            <person name="Saurin W."/>
            <person name="Artiguenave F."/>
            <person name="Brottier P."/>
            <person name="Bruls T."/>
            <person name="Pelletier E."/>
            <person name="Robert C."/>
            <person name="Wincker P."/>
            <person name="Smith D.R."/>
            <person name="Doucette-Stamm L."/>
            <person name="Rubenfield M."/>
            <person name="Weinstock K."/>
            <person name="Lee H.M."/>
            <person name="Dubois J."/>
            <person name="Rosenthal A."/>
            <person name="Platzer M."/>
            <person name="Nyakatura G."/>
            <person name="Taudien S."/>
            <person name="Rump A."/>
            <person name="Yang H."/>
            <person name="Yu J."/>
            <person name="Wang J."/>
            <person name="Huang G."/>
            <person name="Gu J."/>
            <person name="Hood L."/>
            <person name="Rowen L."/>
            <person name="Madan A."/>
            <person name="Qin S."/>
            <person name="Davis R.W."/>
            <person name="Federspiel N.A."/>
            <person name="Abola A.P."/>
            <person name="Proctor M.J."/>
            <person name="Myers R.M."/>
            <person name="Schmutz J."/>
            <person name="Dickson M."/>
            <person name="Grimwood J."/>
            <person name="Cox D.R."/>
            <person name="Olson M.V."/>
            <person name="Kaul R."/>
            <person name="Raymond C."/>
            <person name="Shimizu N."/>
            <person name="Kawasaki K."/>
            <person name="Minoshima S."/>
            <person name="Evans G.A."/>
            <person name="Athanasiou M."/>
            <person name="Schultz R."/>
            <person name="Roe B.A."/>
            <person name="Chen F."/>
            <person name="Pan H."/>
            <person name="Ramser J."/>
            <person name="Lehrach H."/>
            <person name="Reinhardt R."/>
            <person name="McCombie W.R."/>
            <person name="de la Bastide M."/>
            <person name="Dedhia N."/>
            <person name="Blocker H."/>
            <person name="Hornischer K."/>
            <person name="Nordsiek G."/>
            <person name="Agarwala R."/>
            <person name="Aravind L."/>
            <person name="Bailey J.A."/>
            <person name="Bateman A."/>
            <person name="Batzoglou S."/>
            <person name="Birney E."/>
            <person name="Bork P."/>
            <person name="Brown D.G."/>
            <person name="Burge C.B."/>
            <person name="Cerutti L."/>
            <person name="Chen H.C."/>
            <person name="Church D."/>
            <person name="Clamp M."/>
            <person name="Copley R.R."/>
            <person name="Doerks T."/>
            <person name="Eddy S.R."/>
            <person name="Eichler E.E."/>
            <person name="Furey T.S."/>
            <person name="Galagan J."/>
            <person name="Gilbert J.G."/>
            <person name="Harmon C."/>
            <person name="Hayashizaki Y."/>
            <person name="Haussler D."/>
            <person name="Hermjakob H."/>
            <person name="Hokamp K."/>
            <person name="Jang W."/>
            <person name="Johnson L.S."/>
            <person name="Jones T.A."/>
            <person name="Kasif S."/>
            <person name="Kaspryzk A."/>
            <person name="Kennedy S."/>
            <person name="Kent W.J."/>
            <person name="Kitts P."/>
            <person name="Koonin E.V."/>
            <person name="Korf I."/>
            <person name="Kulp D."/>
            <person name="Lancet D."/>
            <person name="Lowe T.M."/>
            <person name="McLysaght A."/>
            <person name="Mikkelsen T."/>
            <person name="Moran J.V."/>
            <person name="Mulder N."/>
            <person name="Pollara V.J."/>
            <person name="Ponting C.P."/>
            <person name="Schuler G."/>
            <person name="Schultz J."/>
            <person name="Slater G."/>
            <person name="Smit A.F."/>
            <person name="Stupka E."/>
            <person name="Szustakowski J."/>
            <person name="Thierry-Mieg D."/>
            <person name="Thierry-Mieg J."/>
            <person name="Wagner L."/>
            <person name="Wallis J."/>
            <person name="Wheeler R."/>
            <person name="Williams A."/>
            <person name="Wolf Y.I."/>
            <person name="Wolfe K.H."/>
            <person name="Yang S.P."/>
            <person name="Yeh R.F."/>
            <person name="Collins F."/>
            <person name="Guyer M.S."/>
            <person name="Peterson J."/>
            <person name="Felsenfeld A."/>
            <person name="Wetterstrand K.A."/>
            <person name="Patrinos A."/>
            <person name="Morgan M.J."/>
            <person name="de Jong P."/>
            <person name="Catanese J.J."/>
            <person name="Osoegawa K."/>
            <person name="Shizuya H."/>
            <person name="Choi S."/>
            <person name="Chen Y.J."/>
        </authorList>
    </citation>
    <scope>NUCLEOTIDE SEQUENCE [LARGE SCALE GENOMIC DNA]</scope>
</reference>
<keyword evidence="4 5" id="KW-1267">Proteomics identification</keyword>
<feature type="compositionally biased region" description="Low complexity" evidence="1">
    <location>
        <begin position="41"/>
        <end position="55"/>
    </location>
</feature>
<evidence type="ECO:0000313" key="2">
    <source>
        <dbReference type="Ensembl" id="ENSP00000502076.1"/>
    </source>
</evidence>
<reference evidence="2 3" key="3">
    <citation type="journal article" date="2006" name="Nature">
        <title>Human chromosome 11 DNA sequence and analysis including novel gene identification.</title>
        <authorList>
            <person name="Taylor T.D."/>
            <person name="Noguchi H."/>
            <person name="Totoki Y."/>
            <person name="Toyoda A."/>
            <person name="Kuroki Y."/>
            <person name="Dewar K."/>
            <person name="Lloyd C."/>
            <person name="Itoh T."/>
            <person name="Takeda T."/>
            <person name="Kim D.W."/>
            <person name="She X."/>
            <person name="Barlow K.F."/>
            <person name="Bloom T."/>
            <person name="Bruford E."/>
            <person name="Chang J.L."/>
            <person name="Cuomo C.A."/>
            <person name="Eichler E."/>
            <person name="FitzGerald M.G."/>
            <person name="Jaffe D.B."/>
            <person name="LaButti K."/>
            <person name="Nicol R."/>
            <person name="Park H.S."/>
            <person name="Seaman C."/>
            <person name="Sougnez C."/>
            <person name="Yang X."/>
            <person name="Zimmer A.R."/>
            <person name="Zody M.C."/>
            <person name="Birren B.W."/>
            <person name="Nusbaum C."/>
            <person name="Fujiyama A."/>
            <person name="Hattori M."/>
            <person name="Rogers J."/>
            <person name="Lander E.S."/>
            <person name="Sakaki Y."/>
        </authorList>
    </citation>
    <scope>NUCLEOTIDE SEQUENCE [LARGE SCALE GENOMIC DNA]</scope>
</reference>
<dbReference type="EMBL" id="KF455453">
    <property type="status" value="NOT_ANNOTATED_CDS"/>
    <property type="molecule type" value="Genomic_DNA"/>
</dbReference>
<evidence type="ECO:0007829" key="5">
    <source>
        <dbReference type="ProteomicsDB" id="A0A6Q8PG25"/>
    </source>
</evidence>
<dbReference type="EMBL" id="AP001877">
    <property type="status" value="NOT_ANNOTATED_CDS"/>
    <property type="molecule type" value="Genomic_DNA"/>
</dbReference>
<evidence type="ECO:0007829" key="4">
    <source>
        <dbReference type="PeptideAtlas" id="A0A6Q8PG25"/>
    </source>
</evidence>
<dbReference type="Bgee" id="ENSG00000087053">
    <property type="expression patterns" value="Expressed in sperm and 212 other cell types or tissues"/>
</dbReference>
<reference evidence="2" key="2">
    <citation type="journal article" date="2004" name="Nature">
        <title>Finishing the euchromatic sequence of the human genome.</title>
        <authorList>
            <consortium name="International Human Genome Sequencing Consortium"/>
        </authorList>
    </citation>
    <scope>NUCLEOTIDE SEQUENCE [LARGE SCALE GENOMIC DNA]</scope>
</reference>
<dbReference type="AlphaFoldDB" id="A0A6Q8PG25"/>
<proteinExistence type="evidence at protein level"/>
<feature type="compositionally biased region" description="Polar residues" evidence="1">
    <location>
        <begin position="1"/>
        <end position="12"/>
    </location>
</feature>
<sequence>MEKSSSCESLGSQPAAARPPSVDSLSSASTSHSENSVHTKSASVVSSDSISTSADNFSPDLRPMQSSSGAKSLKHCVIVPTHLIIVCPEGV</sequence>
<dbReference type="ExpressionAtlas" id="A0A6Q8PG25">
    <property type="expression patterns" value="baseline and differential"/>
</dbReference>
<evidence type="ECO:0000256" key="1">
    <source>
        <dbReference type="SAM" id="MobiDB-lite"/>
    </source>
</evidence>
<gene>
    <name evidence="2" type="primary">MTMR2</name>
</gene>
<dbReference type="Proteomes" id="UP000005640">
    <property type="component" value="Chromosome 11"/>
</dbReference>
<reference evidence="2" key="4">
    <citation type="submission" date="2025-05" db="UniProtKB">
        <authorList>
            <consortium name="Ensembl"/>
        </authorList>
    </citation>
    <scope>IDENTIFICATION</scope>
</reference>
<organism evidence="2 3">
    <name type="scientific">Homo sapiens</name>
    <name type="common">Human</name>
    <dbReference type="NCBI Taxonomy" id="9606"/>
    <lineage>
        <taxon>Eukaryota</taxon>
        <taxon>Metazoa</taxon>
        <taxon>Chordata</taxon>
        <taxon>Craniata</taxon>
        <taxon>Vertebrata</taxon>
        <taxon>Euteleostomi</taxon>
        <taxon>Mammalia</taxon>
        <taxon>Eutheria</taxon>
        <taxon>Euarchontoglires</taxon>
        <taxon>Primates</taxon>
        <taxon>Haplorrhini</taxon>
        <taxon>Catarrhini</taxon>
        <taxon>Hominidae</taxon>
        <taxon>Homo</taxon>
    </lineage>
</organism>
<dbReference type="EMBL" id="AP000870">
    <property type="status" value="NOT_ANNOTATED_CDS"/>
    <property type="molecule type" value="Genomic_DNA"/>
</dbReference>
<keyword evidence="3" id="KW-1185">Reference proteome</keyword>
<dbReference type="Ensembl" id="ENST00000675320.1">
    <property type="protein sequence ID" value="ENSP00000502076.1"/>
    <property type="gene ID" value="ENSG00000087053.20"/>
</dbReference>
<feature type="compositionally biased region" description="Polar residues" evidence="1">
    <location>
        <begin position="23"/>
        <end position="40"/>
    </location>
</feature>
<dbReference type="HGNC" id="HGNC:7450">
    <property type="gene designation" value="MTMR2"/>
</dbReference>
<dbReference type="Ensembl" id="ENST00000674950.1">
    <property type="protein sequence ID" value="ENSP00000502425.1"/>
    <property type="gene ID" value="ENSG00000087053.20"/>
</dbReference>
<protein>
    <submittedName>
        <fullName evidence="2">Myotubularin related protein 2</fullName>
    </submittedName>
</protein>
<dbReference type="Ensembl" id="ENST00000676146.1">
    <property type="protein sequence ID" value="ENSP00000502583.1"/>
    <property type="gene ID" value="ENSG00000087053.20"/>
</dbReference>
<accession>A0A6Q8PG25</accession>
<name>A0A6Q8PG25_HUMAN</name>
<dbReference type="GeneTree" id="ENSGT00940000153669"/>
<dbReference type="OpenTargets" id="ENSG00000087053"/>